<evidence type="ECO:0000256" key="1">
    <source>
        <dbReference type="SAM" id="MobiDB-lite"/>
    </source>
</evidence>
<proteinExistence type="predicted"/>
<dbReference type="AlphaFoldDB" id="A0A409YGK4"/>
<sequence>MSVLTTNPHTNVTRVSSGLRYFRNHSPVRNYTDGVVSSLSTTRTPATSAGSSAISNDFDNKSRIDSPCFITNHPGQMNENAHVINAIRNSKPEAVKRRADVEAFLKRLGVVPPEFRLNTSLCNIIPLTRDLHAFFDYSGYFALTCDLKFLGDVKAAFVAFNREWQTNCDKKSSVVKEGDARQMLPGRFDSLSIQNQQKLDDLSSLIQRARYQILPIYPHHWLPKQTLLTVYDHDPVTSTMVATHYAVSTDNALRRKDPTSPEPPSPSQPAFGSFLPPQRSKPSDDVNPFLIILNAHIECRRAERDPFRPTLCPEDQALFDETIEAGNQIYFMPQYDPAKFYTGNPSHSTPPKDDNGHNEDGDVVMGEPEASEEGFLPPGTGNQGRSGGADPDKTVTQRRGGGRRRPEHARSIPGLDTIEELMVHLEEEKEESKAAAEAPVAASAGVTSRVGGPGVAGLSGDSTLCIDVDHWRKSVLSAAPMIRAASC</sequence>
<gene>
    <name evidence="2" type="ORF">CVT24_011399</name>
</gene>
<dbReference type="OrthoDB" id="3013631at2759"/>
<accession>A0A409YGK4</accession>
<dbReference type="Proteomes" id="UP000284842">
    <property type="component" value="Unassembled WGS sequence"/>
</dbReference>
<feature type="region of interest" description="Disordered" evidence="1">
    <location>
        <begin position="252"/>
        <end position="281"/>
    </location>
</feature>
<comment type="caution">
    <text evidence="2">The sequence shown here is derived from an EMBL/GenBank/DDBJ whole genome shotgun (WGS) entry which is preliminary data.</text>
</comment>
<evidence type="ECO:0000313" key="2">
    <source>
        <dbReference type="EMBL" id="PPR02149.1"/>
    </source>
</evidence>
<evidence type="ECO:0000313" key="3">
    <source>
        <dbReference type="Proteomes" id="UP000284842"/>
    </source>
</evidence>
<dbReference type="EMBL" id="NHTK01001186">
    <property type="protein sequence ID" value="PPR02149.1"/>
    <property type="molecule type" value="Genomic_DNA"/>
</dbReference>
<protein>
    <submittedName>
        <fullName evidence="2">Uncharacterized protein</fullName>
    </submittedName>
</protein>
<dbReference type="InParanoid" id="A0A409YGK4"/>
<reference evidence="2 3" key="1">
    <citation type="journal article" date="2018" name="Evol. Lett.">
        <title>Horizontal gene cluster transfer increased hallucinogenic mushroom diversity.</title>
        <authorList>
            <person name="Reynolds H.T."/>
            <person name="Vijayakumar V."/>
            <person name="Gluck-Thaler E."/>
            <person name="Korotkin H.B."/>
            <person name="Matheny P.B."/>
            <person name="Slot J.C."/>
        </authorList>
    </citation>
    <scope>NUCLEOTIDE SEQUENCE [LARGE SCALE GENOMIC DNA]</scope>
    <source>
        <strain evidence="2 3">2629</strain>
    </source>
</reference>
<organism evidence="2 3">
    <name type="scientific">Panaeolus cyanescens</name>
    <dbReference type="NCBI Taxonomy" id="181874"/>
    <lineage>
        <taxon>Eukaryota</taxon>
        <taxon>Fungi</taxon>
        <taxon>Dikarya</taxon>
        <taxon>Basidiomycota</taxon>
        <taxon>Agaricomycotina</taxon>
        <taxon>Agaricomycetes</taxon>
        <taxon>Agaricomycetidae</taxon>
        <taxon>Agaricales</taxon>
        <taxon>Agaricineae</taxon>
        <taxon>Galeropsidaceae</taxon>
        <taxon>Panaeolus</taxon>
    </lineage>
</organism>
<keyword evidence="3" id="KW-1185">Reference proteome</keyword>
<feature type="compositionally biased region" description="Basic and acidic residues" evidence="1">
    <location>
        <begin position="350"/>
        <end position="360"/>
    </location>
</feature>
<name>A0A409YGK4_9AGAR</name>
<feature type="region of interest" description="Disordered" evidence="1">
    <location>
        <begin position="341"/>
        <end position="411"/>
    </location>
</feature>